<dbReference type="STRING" id="1224164.B843_12350"/>
<organism evidence="4 5">
    <name type="scientific">Corynebacterium vitaeruminis DSM 20294</name>
    <dbReference type="NCBI Taxonomy" id="1224164"/>
    <lineage>
        <taxon>Bacteria</taxon>
        <taxon>Bacillati</taxon>
        <taxon>Actinomycetota</taxon>
        <taxon>Actinomycetes</taxon>
        <taxon>Mycobacteriales</taxon>
        <taxon>Corynebacteriaceae</taxon>
        <taxon>Corynebacterium</taxon>
    </lineage>
</organism>
<dbReference type="HOGENOM" id="CLU_045011_8_1_11"/>
<evidence type="ECO:0000256" key="2">
    <source>
        <dbReference type="ARBA" id="ARBA00022801"/>
    </source>
</evidence>
<dbReference type="GO" id="GO:0016787">
    <property type="term" value="F:hydrolase activity"/>
    <property type="evidence" value="ECO:0007669"/>
    <property type="project" value="UniProtKB-KW"/>
</dbReference>
<dbReference type="SFLD" id="SFLDG01129">
    <property type="entry name" value="C1.5:_HAD__Beta-PGM__Phosphata"/>
    <property type="match status" value="1"/>
</dbReference>
<comment type="cofactor">
    <cofactor evidence="1">
        <name>Mg(2+)</name>
        <dbReference type="ChEBI" id="CHEBI:18420"/>
    </cofactor>
</comment>
<dbReference type="InterPro" id="IPR051400">
    <property type="entry name" value="HAD-like_hydrolase"/>
</dbReference>
<evidence type="ECO:0000313" key="4">
    <source>
        <dbReference type="EMBL" id="AHI23846.1"/>
    </source>
</evidence>
<protein>
    <submittedName>
        <fullName evidence="4">Putative HAD superfamily hydrolase</fullName>
    </submittedName>
</protein>
<dbReference type="InterPro" id="IPR023214">
    <property type="entry name" value="HAD_sf"/>
</dbReference>
<dbReference type="EMBL" id="CP004353">
    <property type="protein sequence ID" value="AHI23846.1"/>
    <property type="molecule type" value="Genomic_DNA"/>
</dbReference>
<keyword evidence="2 4" id="KW-0378">Hydrolase</keyword>
<dbReference type="PATRIC" id="fig|1224164.3.peg.2493"/>
<dbReference type="InterPro" id="IPR036412">
    <property type="entry name" value="HAD-like_sf"/>
</dbReference>
<dbReference type="PANTHER" id="PTHR46470:SF4">
    <property type="entry name" value="5-AMINO-6-(5-PHOSPHO-D-RIBITYLAMINO)URACIL PHOSPHATASE YIGB"/>
    <property type="match status" value="1"/>
</dbReference>
<dbReference type="RefSeq" id="WP_025253824.1">
    <property type="nucleotide sequence ID" value="NZ_CP004353.1"/>
</dbReference>
<evidence type="ECO:0000256" key="3">
    <source>
        <dbReference type="ARBA" id="ARBA00022842"/>
    </source>
</evidence>
<proteinExistence type="predicted"/>
<dbReference type="Gene3D" id="1.20.120.1600">
    <property type="match status" value="1"/>
</dbReference>
<dbReference type="SFLD" id="SFLDS00003">
    <property type="entry name" value="Haloacid_Dehalogenase"/>
    <property type="match status" value="1"/>
</dbReference>
<dbReference type="KEGG" id="cvt:B843_12350"/>
<dbReference type="NCBIfam" id="TIGR01509">
    <property type="entry name" value="HAD-SF-IA-v3"/>
    <property type="match status" value="1"/>
</dbReference>
<dbReference type="PANTHER" id="PTHR46470">
    <property type="entry name" value="N-ACYLNEURAMINATE-9-PHOSPHATASE"/>
    <property type="match status" value="1"/>
</dbReference>
<keyword evidence="5" id="KW-1185">Reference proteome</keyword>
<dbReference type="NCBIfam" id="TIGR01549">
    <property type="entry name" value="HAD-SF-IA-v1"/>
    <property type="match status" value="1"/>
</dbReference>
<dbReference type="eggNOG" id="COG1011">
    <property type="taxonomic scope" value="Bacteria"/>
</dbReference>
<dbReference type="Gene3D" id="3.40.50.1000">
    <property type="entry name" value="HAD superfamily/HAD-like"/>
    <property type="match status" value="1"/>
</dbReference>
<dbReference type="Pfam" id="PF00702">
    <property type="entry name" value="Hydrolase"/>
    <property type="match status" value="1"/>
</dbReference>
<dbReference type="InterPro" id="IPR006439">
    <property type="entry name" value="HAD-SF_hydro_IA"/>
</dbReference>
<dbReference type="PRINTS" id="PR00413">
    <property type="entry name" value="HADHALOGNASE"/>
</dbReference>
<dbReference type="SUPFAM" id="SSF56784">
    <property type="entry name" value="HAD-like"/>
    <property type="match status" value="1"/>
</dbReference>
<dbReference type="Proteomes" id="UP000019222">
    <property type="component" value="Chromosome"/>
</dbReference>
<evidence type="ECO:0000313" key="5">
    <source>
        <dbReference type="Proteomes" id="UP000019222"/>
    </source>
</evidence>
<evidence type="ECO:0000256" key="1">
    <source>
        <dbReference type="ARBA" id="ARBA00001946"/>
    </source>
</evidence>
<keyword evidence="3" id="KW-0460">Magnesium</keyword>
<dbReference type="GO" id="GO:0044281">
    <property type="term" value="P:small molecule metabolic process"/>
    <property type="evidence" value="ECO:0007669"/>
    <property type="project" value="UniProtKB-ARBA"/>
</dbReference>
<sequence length="229" mass="25268">MTTARALEQLPAFRGILFDLDGTLVDHATAGWVGAEKFALELGATPDPQRWMDIEAKWFEAFERGEVSHAGQRRERVREYLDRPGLSDEEAMALFDVYRRHYADAWRRYDDALPALQRACAFARTASATVAVFTNGAEDLQNDKLVRTGLNLEGIVMIAAAELGAAKPQPESYEKASALINLEVSECVLIGDNPVNDISGARAVGMQAIYLDRTGQTPDAIATLDPLRW</sequence>
<gene>
    <name evidence="4" type="ORF">B843_12350</name>
</gene>
<reference evidence="4 5" key="1">
    <citation type="submission" date="2013-02" db="EMBL/GenBank/DDBJ databases">
        <title>The complete genome sequence of Corynebacterium vitaeruminis DSM 20294.</title>
        <authorList>
            <person name="Ruckert C."/>
            <person name="Albersmeier A."/>
            <person name="Kalinowski J."/>
        </authorList>
    </citation>
    <scope>NUCLEOTIDE SEQUENCE [LARGE SCALE GENOMIC DNA]</scope>
    <source>
        <strain evidence="5">ATCC 10234</strain>
    </source>
</reference>
<name>W5Y3M0_9CORY</name>
<accession>W5Y3M0</accession>
<dbReference type="AlphaFoldDB" id="W5Y3M0"/>